<dbReference type="GO" id="GO:0016020">
    <property type="term" value="C:membrane"/>
    <property type="evidence" value="ECO:0007669"/>
    <property type="project" value="UniProtKB-SubCell"/>
</dbReference>
<keyword evidence="2 6" id="KW-0812">Transmembrane</keyword>
<sequence>MAEQDVLRRVGWLRTARELDPFRATWRLFTNIRWAIGIITFLVLASLLGVLIPQAPASVRGDVAAEVQWLAQQEERFGFLTDSMNRIGLFDVFHARWFVYVLGLLVVSITVCTASRLPPIWRAVTRPRKRVNDAYFTSTRHRFDYATPDGGSNLESVLRRQRYAVERYQEGETVYLFADRFQLAQLATFVSHLALIMFLAAALVSRFSGFSNGMMIAEGATGPVFPLTHPNQMQVELLDAVGLFSPEGRALDYRSDLVIYQGGEEVKRCTTTVNSPCSYNGYRFHQAAYFGNGADVQVRDLASGNVIYRETMTLSSTLPSPRVIVRDGDGNVLLDEALVLTDILSTDEFVYYGKLVTLPDD</sequence>
<organism evidence="8">
    <name type="scientific">marine sediment metagenome</name>
    <dbReference type="NCBI Taxonomy" id="412755"/>
    <lineage>
        <taxon>unclassified sequences</taxon>
        <taxon>metagenomes</taxon>
        <taxon>ecological metagenomes</taxon>
    </lineage>
</organism>
<evidence type="ECO:0000259" key="7">
    <source>
        <dbReference type="Pfam" id="PF05140"/>
    </source>
</evidence>
<gene>
    <name evidence="8" type="ORF">LCGC14_2423330</name>
</gene>
<evidence type="ECO:0000313" key="8">
    <source>
        <dbReference type="EMBL" id="KKL23642.1"/>
    </source>
</evidence>
<dbReference type="PANTHER" id="PTHR31566">
    <property type="entry name" value="CYTOCHROME C BIOGENESIS PROTEIN CCS1, CHLOROPLASTIC"/>
    <property type="match status" value="1"/>
</dbReference>
<feature type="domain" description="ResB-like" evidence="7">
    <location>
        <begin position="33"/>
        <end position="348"/>
    </location>
</feature>
<dbReference type="Pfam" id="PF05140">
    <property type="entry name" value="ResB"/>
    <property type="match status" value="1"/>
</dbReference>
<feature type="non-terminal residue" evidence="8">
    <location>
        <position position="361"/>
    </location>
</feature>
<name>A0A0F9CB66_9ZZZZ</name>
<evidence type="ECO:0000256" key="5">
    <source>
        <dbReference type="ARBA" id="ARBA00023136"/>
    </source>
</evidence>
<comment type="subcellular location">
    <subcellularLocation>
        <location evidence="1">Membrane</location>
        <topology evidence="1">Multi-pass membrane protein</topology>
    </subcellularLocation>
</comment>
<dbReference type="AlphaFoldDB" id="A0A0F9CB66"/>
<keyword evidence="3" id="KW-0201">Cytochrome c-type biogenesis</keyword>
<accession>A0A0F9CB66</accession>
<reference evidence="8" key="1">
    <citation type="journal article" date="2015" name="Nature">
        <title>Complex archaea that bridge the gap between prokaryotes and eukaryotes.</title>
        <authorList>
            <person name="Spang A."/>
            <person name="Saw J.H."/>
            <person name="Jorgensen S.L."/>
            <person name="Zaremba-Niedzwiedzka K."/>
            <person name="Martijn J."/>
            <person name="Lind A.E."/>
            <person name="van Eijk R."/>
            <person name="Schleper C."/>
            <person name="Guy L."/>
            <person name="Ettema T.J."/>
        </authorList>
    </citation>
    <scope>NUCLEOTIDE SEQUENCE</scope>
</reference>
<dbReference type="GO" id="GO:0017004">
    <property type="term" value="P:cytochrome complex assembly"/>
    <property type="evidence" value="ECO:0007669"/>
    <property type="project" value="UniProtKB-KW"/>
</dbReference>
<feature type="transmembrane region" description="Helical" evidence="6">
    <location>
        <begin position="32"/>
        <end position="52"/>
    </location>
</feature>
<keyword evidence="4 6" id="KW-1133">Transmembrane helix</keyword>
<feature type="transmembrane region" description="Helical" evidence="6">
    <location>
        <begin position="183"/>
        <end position="205"/>
    </location>
</feature>
<feature type="transmembrane region" description="Helical" evidence="6">
    <location>
        <begin position="97"/>
        <end position="117"/>
    </location>
</feature>
<dbReference type="EMBL" id="LAZR01036900">
    <property type="protein sequence ID" value="KKL23642.1"/>
    <property type="molecule type" value="Genomic_DNA"/>
</dbReference>
<dbReference type="InterPro" id="IPR023494">
    <property type="entry name" value="Cyt_c_bgen_Ccs1/CcsB/ResB"/>
</dbReference>
<comment type="caution">
    <text evidence="8">The sequence shown here is derived from an EMBL/GenBank/DDBJ whole genome shotgun (WGS) entry which is preliminary data.</text>
</comment>
<evidence type="ECO:0000256" key="1">
    <source>
        <dbReference type="ARBA" id="ARBA00004141"/>
    </source>
</evidence>
<proteinExistence type="predicted"/>
<evidence type="ECO:0000256" key="4">
    <source>
        <dbReference type="ARBA" id="ARBA00022989"/>
    </source>
</evidence>
<evidence type="ECO:0000256" key="6">
    <source>
        <dbReference type="SAM" id="Phobius"/>
    </source>
</evidence>
<dbReference type="PANTHER" id="PTHR31566:SF0">
    <property type="entry name" value="CYTOCHROME C BIOGENESIS PROTEIN CCS1, CHLOROPLASTIC"/>
    <property type="match status" value="1"/>
</dbReference>
<evidence type="ECO:0000256" key="3">
    <source>
        <dbReference type="ARBA" id="ARBA00022748"/>
    </source>
</evidence>
<keyword evidence="5 6" id="KW-0472">Membrane</keyword>
<evidence type="ECO:0000256" key="2">
    <source>
        <dbReference type="ARBA" id="ARBA00022692"/>
    </source>
</evidence>
<dbReference type="InterPro" id="IPR007816">
    <property type="entry name" value="ResB-like_domain"/>
</dbReference>
<protein>
    <recommendedName>
        <fullName evidence="7">ResB-like domain-containing protein</fullName>
    </recommendedName>
</protein>